<evidence type="ECO:0000256" key="1">
    <source>
        <dbReference type="SAM" id="MobiDB-lite"/>
    </source>
</evidence>
<protein>
    <submittedName>
        <fullName evidence="2">Uncharacterized protein</fullName>
    </submittedName>
</protein>
<accession>A0AAE1D4Y4</accession>
<name>A0AAE1D4Y4_9GAST</name>
<evidence type="ECO:0000313" key="2">
    <source>
        <dbReference type="EMBL" id="KAK3756628.1"/>
    </source>
</evidence>
<keyword evidence="3" id="KW-1185">Reference proteome</keyword>
<dbReference type="EMBL" id="JAWDGP010005492">
    <property type="protein sequence ID" value="KAK3756628.1"/>
    <property type="molecule type" value="Genomic_DNA"/>
</dbReference>
<feature type="region of interest" description="Disordered" evidence="1">
    <location>
        <begin position="127"/>
        <end position="149"/>
    </location>
</feature>
<sequence length="149" mass="16654">MADMVCDQKTADILAVWLHYGCSMIDNHKMVDMVCDQKTADILAVWLHYGCSMFDNHKMAGISQSTGQKLSSGDHEVKRLPAWLHHGFSISQRTGQKLSSGDHEVKRLPAWLHHGFSIRLEPDRTCEQTRGLPRGPPCPSSVVPTLDMS</sequence>
<evidence type="ECO:0000313" key="3">
    <source>
        <dbReference type="Proteomes" id="UP001283361"/>
    </source>
</evidence>
<proteinExistence type="predicted"/>
<comment type="caution">
    <text evidence="2">The sequence shown here is derived from an EMBL/GenBank/DDBJ whole genome shotgun (WGS) entry which is preliminary data.</text>
</comment>
<dbReference type="AlphaFoldDB" id="A0AAE1D4Y4"/>
<organism evidence="2 3">
    <name type="scientific">Elysia crispata</name>
    <name type="common">lettuce slug</name>
    <dbReference type="NCBI Taxonomy" id="231223"/>
    <lineage>
        <taxon>Eukaryota</taxon>
        <taxon>Metazoa</taxon>
        <taxon>Spiralia</taxon>
        <taxon>Lophotrochozoa</taxon>
        <taxon>Mollusca</taxon>
        <taxon>Gastropoda</taxon>
        <taxon>Heterobranchia</taxon>
        <taxon>Euthyneura</taxon>
        <taxon>Panpulmonata</taxon>
        <taxon>Sacoglossa</taxon>
        <taxon>Placobranchoidea</taxon>
        <taxon>Plakobranchidae</taxon>
        <taxon>Elysia</taxon>
    </lineage>
</organism>
<gene>
    <name evidence="2" type="ORF">RRG08_045139</name>
</gene>
<dbReference type="Proteomes" id="UP001283361">
    <property type="component" value="Unassembled WGS sequence"/>
</dbReference>
<reference evidence="2" key="1">
    <citation type="journal article" date="2023" name="G3 (Bethesda)">
        <title>A reference genome for the long-term kleptoplast-retaining sea slug Elysia crispata morphotype clarki.</title>
        <authorList>
            <person name="Eastman K.E."/>
            <person name="Pendleton A.L."/>
            <person name="Shaikh M.A."/>
            <person name="Suttiyut T."/>
            <person name="Ogas R."/>
            <person name="Tomko P."/>
            <person name="Gavelis G."/>
            <person name="Widhalm J.R."/>
            <person name="Wisecaver J.H."/>
        </authorList>
    </citation>
    <scope>NUCLEOTIDE SEQUENCE</scope>
    <source>
        <strain evidence="2">ECLA1</strain>
    </source>
</reference>